<dbReference type="GO" id="GO:0005829">
    <property type="term" value="C:cytosol"/>
    <property type="evidence" value="ECO:0007669"/>
    <property type="project" value="TreeGrafter"/>
</dbReference>
<feature type="binding site" evidence="10">
    <location>
        <position position="62"/>
    </location>
    <ligand>
        <name>shikimate</name>
        <dbReference type="ChEBI" id="CHEBI:36208"/>
    </ligand>
</feature>
<proteinExistence type="inferred from homology"/>
<dbReference type="InterPro" id="IPR022893">
    <property type="entry name" value="Shikimate_DH_fam"/>
</dbReference>
<keyword evidence="2 10" id="KW-0028">Amino-acid biosynthesis</keyword>
<feature type="binding site" evidence="10">
    <location>
        <position position="102"/>
    </location>
    <ligand>
        <name>shikimate</name>
        <dbReference type="ChEBI" id="CHEBI:36208"/>
    </ligand>
</feature>
<dbReference type="GO" id="GO:0008652">
    <property type="term" value="P:amino acid biosynthetic process"/>
    <property type="evidence" value="ECO:0007669"/>
    <property type="project" value="UniProtKB-KW"/>
</dbReference>
<dbReference type="InterPro" id="IPR036291">
    <property type="entry name" value="NAD(P)-bd_dom_sf"/>
</dbReference>
<evidence type="ECO:0000259" key="12">
    <source>
        <dbReference type="Pfam" id="PF08501"/>
    </source>
</evidence>
<dbReference type="NCBIfam" id="NF001319">
    <property type="entry name" value="PRK00258.3-3"/>
    <property type="match status" value="1"/>
</dbReference>
<keyword evidence="4 10" id="KW-0560">Oxidoreductase</keyword>
<feature type="binding site" evidence="10">
    <location>
        <position position="218"/>
    </location>
    <ligand>
        <name>NADP(+)</name>
        <dbReference type="ChEBI" id="CHEBI:58349"/>
    </ligand>
</feature>
<dbReference type="InterPro" id="IPR041121">
    <property type="entry name" value="SDH_C"/>
</dbReference>
<evidence type="ECO:0000256" key="2">
    <source>
        <dbReference type="ARBA" id="ARBA00022605"/>
    </source>
</evidence>
<feature type="binding site" evidence="10">
    <location>
        <position position="241"/>
    </location>
    <ligand>
        <name>NADP(+)</name>
        <dbReference type="ChEBI" id="CHEBI:58349"/>
    </ligand>
</feature>
<evidence type="ECO:0000256" key="3">
    <source>
        <dbReference type="ARBA" id="ARBA00022857"/>
    </source>
</evidence>
<comment type="similarity">
    <text evidence="10">Belongs to the shikimate dehydrogenase family.</text>
</comment>
<dbReference type="AlphaFoldDB" id="A0A0K9GW75"/>
<dbReference type="Pfam" id="PF18317">
    <property type="entry name" value="SDH_C"/>
    <property type="match status" value="1"/>
</dbReference>
<feature type="domain" description="Quinate/shikimate 5-dehydrogenase/glutamyl-tRNA reductase" evidence="11">
    <location>
        <begin position="112"/>
        <end position="193"/>
    </location>
</feature>
<dbReference type="GO" id="GO:0030266">
    <property type="term" value="F:quinate 3-dehydrogenase (NAD+) activity"/>
    <property type="evidence" value="ECO:0007669"/>
    <property type="project" value="UniProtKB-EC"/>
</dbReference>
<dbReference type="GO" id="GO:0009423">
    <property type="term" value="P:chorismate biosynthetic process"/>
    <property type="evidence" value="ECO:0007669"/>
    <property type="project" value="UniProtKB-UniRule"/>
</dbReference>
<evidence type="ECO:0000256" key="7">
    <source>
        <dbReference type="ARBA" id="ARBA00051639"/>
    </source>
</evidence>
<feature type="binding site" evidence="10">
    <location>
        <begin position="150"/>
        <end position="155"/>
    </location>
    <ligand>
        <name>NADP(+)</name>
        <dbReference type="ChEBI" id="CHEBI:58349"/>
    </ligand>
</feature>
<accession>A0A0K9GW75</accession>
<dbReference type="EC" id="1.1.1.25" evidence="10"/>
<dbReference type="PANTHER" id="PTHR21089">
    <property type="entry name" value="SHIKIMATE DEHYDROGENASE"/>
    <property type="match status" value="1"/>
</dbReference>
<evidence type="ECO:0000256" key="1">
    <source>
        <dbReference type="ARBA" id="ARBA00004871"/>
    </source>
</evidence>
<dbReference type="PANTHER" id="PTHR21089:SF1">
    <property type="entry name" value="BIFUNCTIONAL 3-DEHYDROQUINATE DEHYDRATASE_SHIKIMATE DEHYDROGENASE, CHLOROPLASTIC"/>
    <property type="match status" value="1"/>
</dbReference>
<comment type="catalytic activity">
    <reaction evidence="8">
        <text>shikimate + NAD(+) = 3-dehydroshikimate + NADH + H(+)</text>
        <dbReference type="Rhea" id="RHEA:17741"/>
        <dbReference type="ChEBI" id="CHEBI:15378"/>
        <dbReference type="ChEBI" id="CHEBI:16630"/>
        <dbReference type="ChEBI" id="CHEBI:36208"/>
        <dbReference type="ChEBI" id="CHEBI:57540"/>
        <dbReference type="ChEBI" id="CHEBI:57945"/>
    </reaction>
</comment>
<dbReference type="SUPFAM" id="SSF51735">
    <property type="entry name" value="NAD(P)-binding Rossmann-fold domains"/>
    <property type="match status" value="1"/>
</dbReference>
<comment type="caution">
    <text evidence="14">The sequence shown here is derived from an EMBL/GenBank/DDBJ whole genome shotgun (WGS) entry which is preliminary data.</text>
</comment>
<feature type="binding site" evidence="10">
    <location>
        <begin position="126"/>
        <end position="130"/>
    </location>
    <ligand>
        <name>NADP(+)</name>
        <dbReference type="ChEBI" id="CHEBI:58349"/>
    </ligand>
</feature>
<evidence type="ECO:0000313" key="14">
    <source>
        <dbReference type="EMBL" id="KMY50876.1"/>
    </source>
</evidence>
<feature type="binding site" evidence="10">
    <location>
        <position position="78"/>
    </location>
    <ligand>
        <name>NADP(+)</name>
        <dbReference type="ChEBI" id="CHEBI:58349"/>
    </ligand>
</feature>
<dbReference type="CDD" id="cd01065">
    <property type="entry name" value="NAD_bind_Shikimate_DH"/>
    <property type="match status" value="1"/>
</dbReference>
<dbReference type="InterPro" id="IPR011342">
    <property type="entry name" value="Shikimate_DH"/>
</dbReference>
<dbReference type="RefSeq" id="WP_049682226.1">
    <property type="nucleotide sequence ID" value="NZ_LFZW01000001.1"/>
</dbReference>
<feature type="binding site" evidence="10">
    <location>
        <begin position="15"/>
        <end position="17"/>
    </location>
    <ligand>
        <name>shikimate</name>
        <dbReference type="ChEBI" id="CHEBI:36208"/>
    </ligand>
</feature>
<evidence type="ECO:0000259" key="13">
    <source>
        <dbReference type="Pfam" id="PF18317"/>
    </source>
</evidence>
<dbReference type="InterPro" id="IPR046346">
    <property type="entry name" value="Aminoacid_DH-like_N_sf"/>
</dbReference>
<evidence type="ECO:0000256" key="5">
    <source>
        <dbReference type="ARBA" id="ARBA00023141"/>
    </source>
</evidence>
<dbReference type="Pfam" id="PF01488">
    <property type="entry name" value="Shikimate_DH"/>
    <property type="match status" value="1"/>
</dbReference>
<feature type="domain" description="Shikimate dehydrogenase substrate binding N-terminal" evidence="12">
    <location>
        <begin position="7"/>
        <end position="89"/>
    </location>
</feature>
<dbReference type="InterPro" id="IPR013708">
    <property type="entry name" value="Shikimate_DH-bd_N"/>
</dbReference>
<dbReference type="InterPro" id="IPR006151">
    <property type="entry name" value="Shikm_DH/Glu-tRNA_Rdtase"/>
</dbReference>
<dbReference type="PATRIC" id="fig|1679170.3.peg.3687"/>
<evidence type="ECO:0000256" key="8">
    <source>
        <dbReference type="ARBA" id="ARBA00052329"/>
    </source>
</evidence>
<comment type="function">
    <text evidence="10">Involved in the biosynthesis of the chorismate, which leads to the biosynthesis of aromatic amino acids. Catalyzes the reversible NADPH linked reduction of 3-dehydroshikimate (DHSA) to yield shikimate (SA).</text>
</comment>
<dbReference type="UniPathway" id="UPA00053">
    <property type="reaction ID" value="UER00087"/>
</dbReference>
<dbReference type="STRING" id="1679170.AC625_16215"/>
<gene>
    <name evidence="10" type="primary">aroE</name>
    <name evidence="14" type="ORF">AC625_16215</name>
</gene>
<dbReference type="OrthoDB" id="9792692at2"/>
<dbReference type="GO" id="GO:0009073">
    <property type="term" value="P:aromatic amino acid family biosynthetic process"/>
    <property type="evidence" value="ECO:0007669"/>
    <property type="project" value="UniProtKB-KW"/>
</dbReference>
<dbReference type="GO" id="GO:0019632">
    <property type="term" value="P:shikimate metabolic process"/>
    <property type="evidence" value="ECO:0007669"/>
    <property type="project" value="InterPro"/>
</dbReference>
<dbReference type="FunFam" id="3.40.50.720:FF:000086">
    <property type="entry name" value="Quinate/shikimate dehydrogenase"/>
    <property type="match status" value="1"/>
</dbReference>
<keyword evidence="15" id="KW-1185">Reference proteome</keyword>
<comment type="subunit">
    <text evidence="10">Homodimer.</text>
</comment>
<protein>
    <recommendedName>
        <fullName evidence="10">Shikimate dehydrogenase (NADP(+))</fullName>
        <shortName evidence="10">SDH</shortName>
        <ecNumber evidence="10">1.1.1.25</ecNumber>
    </recommendedName>
</protein>
<feature type="binding site" evidence="10">
    <location>
        <position position="87"/>
    </location>
    <ligand>
        <name>shikimate</name>
        <dbReference type="ChEBI" id="CHEBI:36208"/>
    </ligand>
</feature>
<dbReference type="SUPFAM" id="SSF53223">
    <property type="entry name" value="Aminoacid dehydrogenase-like, N-terminal domain"/>
    <property type="match status" value="1"/>
</dbReference>
<comment type="pathway">
    <text evidence="1 10">Metabolic intermediate biosynthesis; chorismate biosynthesis; chorismate from D-erythrose 4-phosphate and phosphoenolpyruvate: step 4/7.</text>
</comment>
<dbReference type="GO" id="GO:0050661">
    <property type="term" value="F:NADP binding"/>
    <property type="evidence" value="ECO:0007669"/>
    <property type="project" value="InterPro"/>
</dbReference>
<dbReference type="GO" id="GO:0052734">
    <property type="term" value="F:shikimate 3-dehydrogenase (NAD+) activity"/>
    <property type="evidence" value="ECO:0007669"/>
    <property type="project" value="RHEA"/>
</dbReference>
<comment type="catalytic activity">
    <reaction evidence="6 10">
        <text>shikimate + NADP(+) = 3-dehydroshikimate + NADPH + H(+)</text>
        <dbReference type="Rhea" id="RHEA:17737"/>
        <dbReference type="ChEBI" id="CHEBI:15378"/>
        <dbReference type="ChEBI" id="CHEBI:16630"/>
        <dbReference type="ChEBI" id="CHEBI:36208"/>
        <dbReference type="ChEBI" id="CHEBI:57783"/>
        <dbReference type="ChEBI" id="CHEBI:58349"/>
        <dbReference type="EC" id="1.1.1.25"/>
    </reaction>
</comment>
<dbReference type="GO" id="GO:0004764">
    <property type="term" value="F:shikimate 3-dehydrogenase (NADP+) activity"/>
    <property type="evidence" value="ECO:0007669"/>
    <property type="project" value="UniProtKB-UniRule"/>
</dbReference>
<feature type="binding site" evidence="10">
    <location>
        <position position="220"/>
    </location>
    <ligand>
        <name>shikimate</name>
        <dbReference type="ChEBI" id="CHEBI:36208"/>
    </ligand>
</feature>
<dbReference type="Gene3D" id="3.40.50.10860">
    <property type="entry name" value="Leucine Dehydrogenase, chain A, domain 1"/>
    <property type="match status" value="1"/>
</dbReference>
<dbReference type="Proteomes" id="UP000037146">
    <property type="component" value="Unassembled WGS sequence"/>
</dbReference>
<dbReference type="Pfam" id="PF08501">
    <property type="entry name" value="Shikimate_dh_N"/>
    <property type="match status" value="1"/>
</dbReference>
<dbReference type="NCBIfam" id="TIGR00507">
    <property type="entry name" value="aroE"/>
    <property type="match status" value="1"/>
</dbReference>
<dbReference type="Gene3D" id="3.40.50.720">
    <property type="entry name" value="NAD(P)-binding Rossmann-like Domain"/>
    <property type="match status" value="1"/>
</dbReference>
<evidence type="ECO:0000313" key="15">
    <source>
        <dbReference type="Proteomes" id="UP000037146"/>
    </source>
</evidence>
<name>A0A0K9GW75_9BACI</name>
<comment type="pathway">
    <text evidence="9">Aromatic compound metabolism; 3,4-dihydroxybenzoate biosynthesis; 3-dehydroquinate from D-quinate (NAD(+) route).</text>
</comment>
<organism evidence="14 15">
    <name type="scientific">Peribacillus loiseleuriae</name>
    <dbReference type="NCBI Taxonomy" id="1679170"/>
    <lineage>
        <taxon>Bacteria</taxon>
        <taxon>Bacillati</taxon>
        <taxon>Bacillota</taxon>
        <taxon>Bacilli</taxon>
        <taxon>Bacillales</taxon>
        <taxon>Bacillaceae</taxon>
        <taxon>Peribacillus</taxon>
    </lineage>
</organism>
<feature type="binding site" evidence="10">
    <location>
        <position position="248"/>
    </location>
    <ligand>
        <name>shikimate</name>
        <dbReference type="ChEBI" id="CHEBI:36208"/>
    </ligand>
</feature>
<evidence type="ECO:0000259" key="11">
    <source>
        <dbReference type="Pfam" id="PF01488"/>
    </source>
</evidence>
<evidence type="ECO:0000256" key="6">
    <source>
        <dbReference type="ARBA" id="ARBA00049442"/>
    </source>
</evidence>
<dbReference type="HAMAP" id="MF_00222">
    <property type="entry name" value="Shikimate_DH_AroE"/>
    <property type="match status" value="1"/>
</dbReference>
<sequence>MKKIYGVIGDPIAHSISPAIQNDAFAHQELDCIYHPFHITPENLNDAVKGMKAIGIAGFNITIPHKTTIIPYLDEVDELAATIGAVNTVSYQDGKYIGYNTDAMGFYKALSDQISNLTEKKILVIGAGGAARAIYFTLLSHGTVSVDITNRTLEKAEALIADCPFEKQSAALTLVQAEEKLAEYDVIIQTTSAGMSPHQDAMPFSIRNLSEGSFVSDIIYNPLETKLLKEAKQKGADVQNGLDMLVYQAALAFQIWTGITPDTTRMKNIMRTTLGGK</sequence>
<evidence type="ECO:0000256" key="9">
    <source>
        <dbReference type="ARBA" id="ARBA00060613"/>
    </source>
</evidence>
<keyword evidence="5 10" id="KW-0057">Aromatic amino acid biosynthesis</keyword>
<reference evidence="15" key="1">
    <citation type="submission" date="2015-07" db="EMBL/GenBank/DDBJ databases">
        <title>Genome sequencing project for genomic taxonomy and phylogenomics of Bacillus-like bacteria.</title>
        <authorList>
            <person name="Liu B."/>
            <person name="Wang J."/>
            <person name="Zhu Y."/>
            <person name="Liu G."/>
            <person name="Chen Q."/>
            <person name="Chen Z."/>
            <person name="Lan J."/>
            <person name="Che J."/>
            <person name="Ge C."/>
            <person name="Shi H."/>
            <person name="Pan Z."/>
            <person name="Liu X."/>
        </authorList>
    </citation>
    <scope>NUCLEOTIDE SEQUENCE [LARGE SCALE GENOMIC DNA]</scope>
    <source>
        <strain evidence="15">FJAT-27997</strain>
    </source>
</reference>
<feature type="domain" description="SDH C-terminal" evidence="13">
    <location>
        <begin position="241"/>
        <end position="270"/>
    </location>
</feature>
<dbReference type="EMBL" id="LFZW01000001">
    <property type="protein sequence ID" value="KMY50876.1"/>
    <property type="molecule type" value="Genomic_DNA"/>
</dbReference>
<evidence type="ECO:0000256" key="10">
    <source>
        <dbReference type="HAMAP-Rule" id="MF_00222"/>
    </source>
</evidence>
<comment type="catalytic activity">
    <reaction evidence="7">
        <text>L-quinate + NAD(+) = 3-dehydroquinate + NADH + H(+)</text>
        <dbReference type="Rhea" id="RHEA:22364"/>
        <dbReference type="ChEBI" id="CHEBI:15378"/>
        <dbReference type="ChEBI" id="CHEBI:29751"/>
        <dbReference type="ChEBI" id="CHEBI:32364"/>
        <dbReference type="ChEBI" id="CHEBI:57540"/>
        <dbReference type="ChEBI" id="CHEBI:57945"/>
        <dbReference type="EC" id="1.1.1.24"/>
    </reaction>
</comment>
<evidence type="ECO:0000256" key="4">
    <source>
        <dbReference type="ARBA" id="ARBA00023002"/>
    </source>
</evidence>
<feature type="active site" description="Proton acceptor" evidence="10">
    <location>
        <position position="66"/>
    </location>
</feature>
<keyword evidence="3 10" id="KW-0521">NADP</keyword>